<dbReference type="SMART" id="SM00717">
    <property type="entry name" value="SANT"/>
    <property type="match status" value="2"/>
</dbReference>
<organism evidence="16 17">
    <name type="scientific">Globisporangium ultimum (strain ATCC 200006 / CBS 805.95 / DAOM BR144)</name>
    <name type="common">Pythium ultimum</name>
    <dbReference type="NCBI Taxonomy" id="431595"/>
    <lineage>
        <taxon>Eukaryota</taxon>
        <taxon>Sar</taxon>
        <taxon>Stramenopiles</taxon>
        <taxon>Oomycota</taxon>
        <taxon>Peronosporomycetes</taxon>
        <taxon>Pythiales</taxon>
        <taxon>Pythiaceae</taxon>
        <taxon>Globisporangium</taxon>
    </lineage>
</organism>
<dbReference type="PROSITE" id="PS51294">
    <property type="entry name" value="HTH_MYB"/>
    <property type="match status" value="2"/>
</dbReference>
<evidence type="ECO:0000256" key="10">
    <source>
        <dbReference type="ARBA" id="ARBA00023242"/>
    </source>
</evidence>
<proteinExistence type="inferred from homology"/>
<keyword evidence="7" id="KW-0238">DNA-binding</keyword>
<evidence type="ECO:0000256" key="5">
    <source>
        <dbReference type="ARBA" id="ARBA00022763"/>
    </source>
</evidence>
<feature type="region of interest" description="Disordered" evidence="13">
    <location>
        <begin position="477"/>
        <end position="502"/>
    </location>
</feature>
<dbReference type="InterPro" id="IPR047240">
    <property type="entry name" value="SANT_CDC5L_II"/>
</dbReference>
<feature type="domain" description="HTH myb-type" evidence="15">
    <location>
        <begin position="2"/>
        <end position="57"/>
    </location>
</feature>
<dbReference type="AlphaFoldDB" id="K3X4A1"/>
<evidence type="ECO:0000256" key="7">
    <source>
        <dbReference type="ARBA" id="ARBA00023125"/>
    </source>
</evidence>
<evidence type="ECO:0000259" key="15">
    <source>
        <dbReference type="PROSITE" id="PS51294"/>
    </source>
</evidence>
<evidence type="ECO:0000313" key="16">
    <source>
        <dbReference type="EnsemblProtists" id="PYU1_T012050"/>
    </source>
</evidence>
<feature type="region of interest" description="Disordered" evidence="13">
    <location>
        <begin position="250"/>
        <end position="275"/>
    </location>
</feature>
<dbReference type="InterPro" id="IPR021786">
    <property type="entry name" value="Cdc5p/Cef1_C"/>
</dbReference>
<reference evidence="17" key="1">
    <citation type="journal article" date="2010" name="Genome Biol.">
        <title>Genome sequence of the necrotrophic plant pathogen Pythium ultimum reveals original pathogenicity mechanisms and effector repertoire.</title>
        <authorList>
            <person name="Levesque C.A."/>
            <person name="Brouwer H."/>
            <person name="Cano L."/>
            <person name="Hamilton J.P."/>
            <person name="Holt C."/>
            <person name="Huitema E."/>
            <person name="Raffaele S."/>
            <person name="Robideau G.P."/>
            <person name="Thines M."/>
            <person name="Win J."/>
            <person name="Zerillo M.M."/>
            <person name="Beakes G.W."/>
            <person name="Boore J.L."/>
            <person name="Busam D."/>
            <person name="Dumas B."/>
            <person name="Ferriera S."/>
            <person name="Fuerstenberg S.I."/>
            <person name="Gachon C.M."/>
            <person name="Gaulin E."/>
            <person name="Govers F."/>
            <person name="Grenville-Briggs L."/>
            <person name="Horner N."/>
            <person name="Hostetler J."/>
            <person name="Jiang R.H."/>
            <person name="Johnson J."/>
            <person name="Krajaejun T."/>
            <person name="Lin H."/>
            <person name="Meijer H.J."/>
            <person name="Moore B."/>
            <person name="Morris P."/>
            <person name="Phuntmart V."/>
            <person name="Puiu D."/>
            <person name="Shetty J."/>
            <person name="Stajich J.E."/>
            <person name="Tripathy S."/>
            <person name="Wawra S."/>
            <person name="van West P."/>
            <person name="Whitty B.R."/>
            <person name="Coutinho P.M."/>
            <person name="Henrissat B."/>
            <person name="Martin F."/>
            <person name="Thomas P.D."/>
            <person name="Tyler B.M."/>
            <person name="De Vries R.P."/>
            <person name="Kamoun S."/>
            <person name="Yandell M."/>
            <person name="Tisserat N."/>
            <person name="Buell C.R."/>
        </authorList>
    </citation>
    <scope>NUCLEOTIDE SEQUENCE</scope>
    <source>
        <strain evidence="17">DAOM:BR144</strain>
    </source>
</reference>
<evidence type="ECO:0000256" key="9">
    <source>
        <dbReference type="ARBA" id="ARBA00023204"/>
    </source>
</evidence>
<dbReference type="PANTHER" id="PTHR45885:SF1">
    <property type="entry name" value="CELL DIVISION CYCLE 5-LIKE PROTEIN"/>
    <property type="match status" value="1"/>
</dbReference>
<dbReference type="CDD" id="cd11659">
    <property type="entry name" value="SANT_CDC5_II"/>
    <property type="match status" value="1"/>
</dbReference>
<dbReference type="InParanoid" id="K3X4A1"/>
<keyword evidence="3" id="KW-0747">Spliceosome</keyword>
<feature type="domain" description="HTH myb-type" evidence="15">
    <location>
        <begin position="58"/>
        <end position="107"/>
    </location>
</feature>
<evidence type="ECO:0000256" key="13">
    <source>
        <dbReference type="SAM" id="MobiDB-lite"/>
    </source>
</evidence>
<feature type="compositionally biased region" description="Basic and acidic residues" evidence="13">
    <location>
        <begin position="250"/>
        <end position="269"/>
    </location>
</feature>
<dbReference type="GO" id="GO:0000974">
    <property type="term" value="C:Prp19 complex"/>
    <property type="evidence" value="ECO:0007669"/>
    <property type="project" value="InterPro"/>
</dbReference>
<dbReference type="GO" id="GO:0000398">
    <property type="term" value="P:mRNA splicing, via spliceosome"/>
    <property type="evidence" value="ECO:0007669"/>
    <property type="project" value="InterPro"/>
</dbReference>
<feature type="region of interest" description="Disordered" evidence="13">
    <location>
        <begin position="107"/>
        <end position="149"/>
    </location>
</feature>
<evidence type="ECO:0000256" key="12">
    <source>
        <dbReference type="SAM" id="Coils"/>
    </source>
</evidence>
<keyword evidence="5" id="KW-0227">DNA damage</keyword>
<dbReference type="eggNOG" id="KOG0050">
    <property type="taxonomic scope" value="Eukaryota"/>
</dbReference>
<evidence type="ECO:0000256" key="11">
    <source>
        <dbReference type="ARBA" id="ARBA00023306"/>
    </source>
</evidence>
<dbReference type="OMA" id="KMGMAGE"/>
<keyword evidence="10" id="KW-0539">Nucleus</keyword>
<evidence type="ECO:0008006" key="18">
    <source>
        <dbReference type="Google" id="ProtNLM"/>
    </source>
</evidence>
<dbReference type="PANTHER" id="PTHR45885">
    <property type="entry name" value="CELL DIVISION CYCLE 5-LIKE PROTEIN"/>
    <property type="match status" value="1"/>
</dbReference>
<dbReference type="EnsemblProtists" id="PYU1_T012050">
    <property type="protein sequence ID" value="PYU1_T012050"/>
    <property type="gene ID" value="PYU1_G012024"/>
</dbReference>
<protein>
    <recommendedName>
        <fullName evidence="18">Cell division cycle 5-like protein</fullName>
    </recommendedName>
</protein>
<dbReference type="GO" id="GO:0006355">
    <property type="term" value="P:regulation of DNA-templated transcription"/>
    <property type="evidence" value="ECO:0007669"/>
    <property type="project" value="UniProtKB-ARBA"/>
</dbReference>
<evidence type="ECO:0000256" key="2">
    <source>
        <dbReference type="ARBA" id="ARBA00022664"/>
    </source>
</evidence>
<dbReference type="Proteomes" id="UP000019132">
    <property type="component" value="Unassembled WGS sequence"/>
</dbReference>
<dbReference type="VEuPathDB" id="FungiDB:PYU1_G012024"/>
<keyword evidence="6 12" id="KW-0175">Coiled coil</keyword>
<keyword evidence="17" id="KW-1185">Reference proteome</keyword>
<evidence type="ECO:0000256" key="4">
    <source>
        <dbReference type="ARBA" id="ARBA00022737"/>
    </source>
</evidence>
<dbReference type="Pfam" id="PF11831">
    <property type="entry name" value="Myb_Cef"/>
    <property type="match status" value="1"/>
</dbReference>
<dbReference type="GO" id="GO:0003677">
    <property type="term" value="F:DNA binding"/>
    <property type="evidence" value="ECO:0007669"/>
    <property type="project" value="UniProtKB-KW"/>
</dbReference>
<evidence type="ECO:0000256" key="3">
    <source>
        <dbReference type="ARBA" id="ARBA00022728"/>
    </source>
</evidence>
<dbReference type="CDD" id="cd00167">
    <property type="entry name" value="SANT"/>
    <property type="match status" value="1"/>
</dbReference>
<dbReference type="InterPro" id="IPR017930">
    <property type="entry name" value="Myb_dom"/>
</dbReference>
<dbReference type="InterPro" id="IPR047242">
    <property type="entry name" value="CDC5L/Cef1"/>
</dbReference>
<dbReference type="SUPFAM" id="SSF46689">
    <property type="entry name" value="Homeodomain-like"/>
    <property type="match status" value="1"/>
</dbReference>
<evidence type="ECO:0000256" key="8">
    <source>
        <dbReference type="ARBA" id="ARBA00023187"/>
    </source>
</evidence>
<keyword evidence="9" id="KW-0234">DNA repair</keyword>
<feature type="region of interest" description="Disordered" evidence="13">
    <location>
        <begin position="397"/>
        <end position="429"/>
    </location>
</feature>
<evidence type="ECO:0000256" key="1">
    <source>
        <dbReference type="ARBA" id="ARBA00010506"/>
    </source>
</evidence>
<dbReference type="STRING" id="431595.K3X4A1"/>
<keyword evidence="4" id="KW-0677">Repeat</keyword>
<dbReference type="InterPro" id="IPR001005">
    <property type="entry name" value="SANT/Myb"/>
</dbReference>
<evidence type="ECO:0000259" key="14">
    <source>
        <dbReference type="PROSITE" id="PS50090"/>
    </source>
</evidence>
<dbReference type="Gene3D" id="1.10.10.60">
    <property type="entry name" value="Homeodomain-like"/>
    <property type="match status" value="2"/>
</dbReference>
<feature type="domain" description="Myb-like" evidence="14">
    <location>
        <begin position="2"/>
        <end position="53"/>
    </location>
</feature>
<evidence type="ECO:0000313" key="17">
    <source>
        <dbReference type="Proteomes" id="UP000019132"/>
    </source>
</evidence>
<feature type="domain" description="Myb-like" evidence="14">
    <location>
        <begin position="54"/>
        <end position="103"/>
    </location>
</feature>
<comment type="similarity">
    <text evidence="1">Belongs to the CEF1 family.</text>
</comment>
<dbReference type="PROSITE" id="PS50090">
    <property type="entry name" value="MYB_LIKE"/>
    <property type="match status" value="2"/>
</dbReference>
<accession>K3X4A1</accession>
<feature type="compositionally biased region" description="Basic and acidic residues" evidence="13">
    <location>
        <begin position="110"/>
        <end position="125"/>
    </location>
</feature>
<keyword evidence="8" id="KW-0508">mRNA splicing</keyword>
<dbReference type="FunFam" id="1.10.10.60:FF:000091">
    <property type="entry name" value="CDC5 cell division cycle 5-like"/>
    <property type="match status" value="1"/>
</dbReference>
<dbReference type="InterPro" id="IPR009057">
    <property type="entry name" value="Homeodomain-like_sf"/>
</dbReference>
<reference evidence="16" key="3">
    <citation type="submission" date="2015-02" db="UniProtKB">
        <authorList>
            <consortium name="EnsemblProtists"/>
        </authorList>
    </citation>
    <scope>IDENTIFICATION</scope>
    <source>
        <strain evidence="16">DAOM BR144</strain>
    </source>
</reference>
<dbReference type="FunFam" id="1.10.10.60:FF:000021">
    <property type="entry name" value="CDC5 cell division cycle 5-like"/>
    <property type="match status" value="1"/>
</dbReference>
<dbReference type="GO" id="GO:0005681">
    <property type="term" value="C:spliceosomal complex"/>
    <property type="evidence" value="ECO:0007669"/>
    <property type="project" value="UniProtKB-KW"/>
</dbReference>
<dbReference type="EMBL" id="GL376621">
    <property type="status" value="NOT_ANNOTATED_CDS"/>
    <property type="molecule type" value="Genomic_DNA"/>
</dbReference>
<sequence length="769" mass="86609">MRIMIKGGVWKNTEDEILKAAVMKYGMNQWARVASLLSRKSAKQCKARWYEWLDPSIKKTEWSREEEEKLLHLAKLMPSQWRTIAPIVGRTAAQCMEHYERLLDAAQQKEGIDVSDDPRRLRPGEIDPNPENKPARPDPVDMDEDEKEMLSEARARLANTKGKKAKRKAREKQLEEARRLAALQKRRELKAAGVVSNKTHAKKRKFMDYANEIPFQKVAPAGFYDVSEERHISANSALDPKAAALQLDKLDGIRRDQQEKKERKQDAKRQKSMMKSNLPQVIAAVNEKNDPINAIKRKPMSLPAPVVSNDELSDLAKLGMHAAHAAALALENSSTTETRALMGDYTATPLRTASTTPAPARDIHDTIMQEAANLAAMMRTSTPLLGGENVALQEGTGYAGATPSRTPSVRSSIGDKTPLPSSTRTPLRDELGINPEQLYGMEDNKHAEKARQKRMLADLKQGFGSLPAPQNEYEINIPVKEDDENDDRALEEEDAGDREARLQKQRELELERELKRRSNAVQKDLPRPTKVKKALIDGGLDEISREMYAMIEFDIVKHPADVDGKQKKSSSKKRKKVSAVAAVPQLRTFTDAQLEHARNMIQIEASLHERDSVWKSESPSTLESTWLNAQSQYLARSSEDSAKEQEGTRAELLTFAKSDADRIRAIKAEFEELKEVEQFLSKRAQKLDDRVRVINGGFQRRSEQALATLRRLVAEYQNALIEHSCFDALSGIETQALQSRIARLATDVNSQQLVEVQLQKKYAALAQEQ</sequence>
<dbReference type="Pfam" id="PF13921">
    <property type="entry name" value="Myb_DNA-bind_6"/>
    <property type="match status" value="1"/>
</dbReference>
<keyword evidence="11" id="KW-0131">Cell cycle</keyword>
<dbReference type="GO" id="GO:0006281">
    <property type="term" value="P:DNA repair"/>
    <property type="evidence" value="ECO:0007669"/>
    <property type="project" value="UniProtKB-KW"/>
</dbReference>
<feature type="coiled-coil region" evidence="12">
    <location>
        <begin position="663"/>
        <end position="719"/>
    </location>
</feature>
<dbReference type="HOGENOM" id="CLU_009082_0_0_1"/>
<name>K3X4A1_GLOUD</name>
<keyword evidence="2" id="KW-0507">mRNA processing</keyword>
<feature type="compositionally biased region" description="Acidic residues" evidence="13">
    <location>
        <begin position="481"/>
        <end position="496"/>
    </location>
</feature>
<reference evidence="17" key="2">
    <citation type="submission" date="2010-04" db="EMBL/GenBank/DDBJ databases">
        <authorList>
            <person name="Buell R."/>
            <person name="Hamilton J."/>
            <person name="Hostetler J."/>
        </authorList>
    </citation>
    <scope>NUCLEOTIDE SEQUENCE [LARGE SCALE GENOMIC DNA]</scope>
    <source>
        <strain evidence="17">DAOM:BR144</strain>
    </source>
</reference>
<evidence type="ECO:0000256" key="6">
    <source>
        <dbReference type="ARBA" id="ARBA00023054"/>
    </source>
</evidence>